<feature type="compositionally biased region" description="Low complexity" evidence="7">
    <location>
        <begin position="114"/>
        <end position="141"/>
    </location>
</feature>
<protein>
    <recommendedName>
        <fullName evidence="6">Probable septum site-determining protein MinC</fullName>
    </recommendedName>
</protein>
<evidence type="ECO:0000256" key="3">
    <source>
        <dbReference type="ARBA" id="ARBA00023210"/>
    </source>
</evidence>
<dbReference type="SUPFAM" id="SSF63848">
    <property type="entry name" value="Cell-division inhibitor MinC, C-terminal domain"/>
    <property type="match status" value="1"/>
</dbReference>
<dbReference type="EMBL" id="QJKI01000002">
    <property type="protein sequence ID" value="PXX81250.1"/>
    <property type="molecule type" value="Genomic_DNA"/>
</dbReference>
<name>A0A318KU07_9NEIS</name>
<dbReference type="HAMAP" id="MF_00267">
    <property type="entry name" value="MinC"/>
    <property type="match status" value="1"/>
</dbReference>
<evidence type="ECO:0000313" key="11">
    <source>
        <dbReference type="Proteomes" id="UP000247555"/>
    </source>
</evidence>
<dbReference type="GO" id="GO:0051302">
    <property type="term" value="P:regulation of cell division"/>
    <property type="evidence" value="ECO:0007669"/>
    <property type="project" value="InterPro"/>
</dbReference>
<keyword evidence="2 6" id="KW-0132">Cell division</keyword>
<evidence type="ECO:0000313" key="10">
    <source>
        <dbReference type="EMBL" id="PXX81250.1"/>
    </source>
</evidence>
<comment type="similarity">
    <text evidence="1 6">Belongs to the MinC family.</text>
</comment>
<evidence type="ECO:0000256" key="5">
    <source>
        <dbReference type="ARBA" id="ARBA00025606"/>
    </source>
</evidence>
<dbReference type="Gene3D" id="2.160.20.70">
    <property type="match status" value="1"/>
</dbReference>
<dbReference type="InterPro" id="IPR016098">
    <property type="entry name" value="CAP/MinC_C"/>
</dbReference>
<comment type="function">
    <text evidence="5 6">Cell division inhibitor that blocks the formation of polar Z ring septums. Rapidly oscillates between the poles of the cell to destabilize FtsZ filaments that have formed before they mature into polar Z rings. Prevents FtsZ polymerization.</text>
</comment>
<dbReference type="PANTHER" id="PTHR34108">
    <property type="entry name" value="SEPTUM SITE-DETERMINING PROTEIN MINC"/>
    <property type="match status" value="1"/>
</dbReference>
<evidence type="ECO:0000256" key="1">
    <source>
        <dbReference type="ARBA" id="ARBA00006291"/>
    </source>
</evidence>
<organism evidence="10 11">
    <name type="scientific">Rivihabitans pingtungensis</name>
    <dbReference type="NCBI Taxonomy" id="1054498"/>
    <lineage>
        <taxon>Bacteria</taxon>
        <taxon>Pseudomonadati</taxon>
        <taxon>Pseudomonadota</taxon>
        <taxon>Betaproteobacteria</taxon>
        <taxon>Neisseriales</taxon>
        <taxon>Aquaspirillaceae</taxon>
        <taxon>Rivihabitans</taxon>
    </lineage>
</organism>
<dbReference type="Pfam" id="PF03775">
    <property type="entry name" value="MinC_C"/>
    <property type="match status" value="1"/>
</dbReference>
<dbReference type="Gene3D" id="3.30.70.260">
    <property type="match status" value="1"/>
</dbReference>
<evidence type="ECO:0000256" key="7">
    <source>
        <dbReference type="SAM" id="MobiDB-lite"/>
    </source>
</evidence>
<comment type="caution">
    <text evidence="10">The sequence shown here is derived from an EMBL/GenBank/DDBJ whole genome shotgun (WGS) entry which is preliminary data.</text>
</comment>
<dbReference type="Pfam" id="PF05209">
    <property type="entry name" value="MinC_N"/>
    <property type="match status" value="1"/>
</dbReference>
<evidence type="ECO:0000256" key="2">
    <source>
        <dbReference type="ARBA" id="ARBA00022618"/>
    </source>
</evidence>
<evidence type="ECO:0000256" key="4">
    <source>
        <dbReference type="ARBA" id="ARBA00023306"/>
    </source>
</evidence>
<keyword evidence="3 6" id="KW-0717">Septation</keyword>
<dbReference type="RefSeq" id="WP_110389563.1">
    <property type="nucleotide sequence ID" value="NZ_CALCOA010000300.1"/>
</dbReference>
<keyword evidence="11" id="KW-1185">Reference proteome</keyword>
<dbReference type="NCBIfam" id="TIGR01222">
    <property type="entry name" value="minC"/>
    <property type="match status" value="1"/>
</dbReference>
<dbReference type="InterPro" id="IPR007874">
    <property type="entry name" value="MinC_N"/>
</dbReference>
<dbReference type="GO" id="GO:0000917">
    <property type="term" value="P:division septum assembly"/>
    <property type="evidence" value="ECO:0007669"/>
    <property type="project" value="UniProtKB-KW"/>
</dbReference>
<dbReference type="InterPro" id="IPR036145">
    <property type="entry name" value="MinC_C_sf"/>
</dbReference>
<reference evidence="10 11" key="1">
    <citation type="submission" date="2018-05" db="EMBL/GenBank/DDBJ databases">
        <title>Genomic Encyclopedia of Type Strains, Phase IV (KMG-IV): sequencing the most valuable type-strain genomes for metagenomic binning, comparative biology and taxonomic classification.</title>
        <authorList>
            <person name="Goeker M."/>
        </authorList>
    </citation>
    <scope>NUCLEOTIDE SEQUENCE [LARGE SCALE GENOMIC DNA]</scope>
    <source>
        <strain evidence="10 11">DSM 29661</strain>
    </source>
</reference>
<gene>
    <name evidence="6" type="primary">minC</name>
    <name evidence="10" type="ORF">DFR34_10285</name>
</gene>
<proteinExistence type="inferred from homology"/>
<dbReference type="GO" id="GO:1901891">
    <property type="term" value="P:regulation of cell septum assembly"/>
    <property type="evidence" value="ECO:0007669"/>
    <property type="project" value="InterPro"/>
</dbReference>
<evidence type="ECO:0000259" key="9">
    <source>
        <dbReference type="Pfam" id="PF05209"/>
    </source>
</evidence>
<feature type="domain" description="Septum formation inhibitor MinC N-terminal" evidence="9">
    <location>
        <begin position="10"/>
        <end position="80"/>
    </location>
</feature>
<dbReference type="InterPro" id="IPR013033">
    <property type="entry name" value="MinC"/>
</dbReference>
<feature type="region of interest" description="Disordered" evidence="7">
    <location>
        <begin position="114"/>
        <end position="145"/>
    </location>
</feature>
<keyword evidence="4 6" id="KW-0131">Cell cycle</keyword>
<dbReference type="InterPro" id="IPR005526">
    <property type="entry name" value="Septum_form_inhib_MinC_C"/>
</dbReference>
<comment type="subunit">
    <text evidence="6">Interacts with MinD and FtsZ.</text>
</comment>
<feature type="domain" description="Septum formation inhibitor MinC C-terminal" evidence="8">
    <location>
        <begin position="154"/>
        <end position="255"/>
    </location>
</feature>
<dbReference type="PANTHER" id="PTHR34108:SF1">
    <property type="entry name" value="SEPTUM SITE-DETERMINING PROTEIN MINC"/>
    <property type="match status" value="1"/>
</dbReference>
<dbReference type="Proteomes" id="UP000247555">
    <property type="component" value="Unassembled WGS sequence"/>
</dbReference>
<evidence type="ECO:0000259" key="8">
    <source>
        <dbReference type="Pfam" id="PF03775"/>
    </source>
</evidence>
<dbReference type="AlphaFoldDB" id="A0A318KU07"/>
<sequence length="262" mass="27547">MTATHSLSVLDIKSASLDVLSLLLRSADPELLRNELSARLARRPKAFASEPFLLDVSALDDSVADALPQLCELLQSQGVRIIGVRHSSAAVGEQARALGWGWFPAKLERPSAPVAEPAEPVSVPESLPEPVAAEPEPAPQVSGGGLGCTGKTLVVDRPVRAGQQVYARDGNLVVLAAVSPGAELIADGDIHVYARMRGRALAGARGNVDARIFMQQMAAELVSIAGVYRTLEEDLPETLHERAVQVSLDGSKLVLAAMAVSG</sequence>
<evidence type="ECO:0000256" key="6">
    <source>
        <dbReference type="HAMAP-Rule" id="MF_00267"/>
    </source>
</evidence>
<accession>A0A318KU07</accession>
<dbReference type="OrthoDB" id="9794530at2"/>
<dbReference type="GO" id="GO:0000902">
    <property type="term" value="P:cell morphogenesis"/>
    <property type="evidence" value="ECO:0007669"/>
    <property type="project" value="InterPro"/>
</dbReference>